<reference evidence="9 10" key="1">
    <citation type="journal article" date="2018" name="Evol. Lett.">
        <title>Horizontal gene cluster transfer increased hallucinogenic mushroom diversity.</title>
        <authorList>
            <person name="Reynolds H.T."/>
            <person name="Vijayakumar V."/>
            <person name="Gluck-Thaler E."/>
            <person name="Korotkin H.B."/>
            <person name="Matheny P.B."/>
            <person name="Slot J.C."/>
        </authorList>
    </citation>
    <scope>NUCLEOTIDE SEQUENCE [LARGE SCALE GENOMIC DNA]</scope>
    <source>
        <strain evidence="9 10">2631</strain>
    </source>
</reference>
<feature type="compositionally biased region" description="Polar residues" evidence="7">
    <location>
        <begin position="59"/>
        <end position="83"/>
    </location>
</feature>
<feature type="region of interest" description="Disordered" evidence="7">
    <location>
        <begin position="310"/>
        <end position="369"/>
    </location>
</feature>
<feature type="compositionally biased region" description="Acidic residues" evidence="7">
    <location>
        <begin position="409"/>
        <end position="428"/>
    </location>
</feature>
<dbReference type="PROSITE" id="PS50048">
    <property type="entry name" value="ZN2_CY6_FUNGAL_2"/>
    <property type="match status" value="1"/>
</dbReference>
<feature type="domain" description="Zn(2)-C6 fungal-type" evidence="8">
    <location>
        <begin position="240"/>
        <end position="272"/>
    </location>
</feature>
<dbReference type="AlphaFoldDB" id="A0A409XJT5"/>
<dbReference type="GO" id="GO:0000976">
    <property type="term" value="F:transcription cis-regulatory region binding"/>
    <property type="evidence" value="ECO:0007669"/>
    <property type="project" value="TreeGrafter"/>
</dbReference>
<feature type="region of interest" description="Disordered" evidence="7">
    <location>
        <begin position="974"/>
        <end position="1043"/>
    </location>
</feature>
<dbReference type="CDD" id="cd12148">
    <property type="entry name" value="fungal_TF_MHR"/>
    <property type="match status" value="1"/>
</dbReference>
<evidence type="ECO:0000313" key="9">
    <source>
        <dbReference type="EMBL" id="PPQ91022.1"/>
    </source>
</evidence>
<dbReference type="STRING" id="93625.A0A409XJT5"/>
<dbReference type="GO" id="GO:0005634">
    <property type="term" value="C:nucleus"/>
    <property type="evidence" value="ECO:0007669"/>
    <property type="project" value="UniProtKB-SubCell"/>
</dbReference>
<dbReference type="GO" id="GO:0008270">
    <property type="term" value="F:zinc ion binding"/>
    <property type="evidence" value="ECO:0007669"/>
    <property type="project" value="InterPro"/>
</dbReference>
<evidence type="ECO:0000256" key="1">
    <source>
        <dbReference type="ARBA" id="ARBA00004123"/>
    </source>
</evidence>
<dbReference type="Pfam" id="PF04082">
    <property type="entry name" value="Fungal_trans"/>
    <property type="match status" value="1"/>
</dbReference>
<feature type="region of interest" description="Disordered" evidence="7">
    <location>
        <begin position="150"/>
        <end position="209"/>
    </location>
</feature>
<evidence type="ECO:0000256" key="6">
    <source>
        <dbReference type="ARBA" id="ARBA00023242"/>
    </source>
</evidence>
<dbReference type="PANTHER" id="PTHR31845:SF19">
    <property type="entry name" value="TRANSCRIPTION FACTOR DOMAIN-CONTAINING PROTEIN"/>
    <property type="match status" value="1"/>
</dbReference>
<evidence type="ECO:0000259" key="8">
    <source>
        <dbReference type="PROSITE" id="PS50048"/>
    </source>
</evidence>
<accession>A0A409XJT5</accession>
<dbReference type="GO" id="GO:0006351">
    <property type="term" value="P:DNA-templated transcription"/>
    <property type="evidence" value="ECO:0007669"/>
    <property type="project" value="InterPro"/>
</dbReference>
<keyword evidence="4" id="KW-0238">DNA-binding</keyword>
<dbReference type="OrthoDB" id="39175at2759"/>
<proteinExistence type="predicted"/>
<evidence type="ECO:0000256" key="5">
    <source>
        <dbReference type="ARBA" id="ARBA00023163"/>
    </source>
</evidence>
<keyword evidence="6" id="KW-0539">Nucleus</keyword>
<evidence type="ECO:0000313" key="10">
    <source>
        <dbReference type="Proteomes" id="UP000283269"/>
    </source>
</evidence>
<feature type="compositionally biased region" description="Polar residues" evidence="7">
    <location>
        <begin position="155"/>
        <end position="169"/>
    </location>
</feature>
<comment type="caution">
    <text evidence="9">The sequence shown here is derived from an EMBL/GenBank/DDBJ whole genome shotgun (WGS) entry which is preliminary data.</text>
</comment>
<sequence>MSNSYNMGQQWNQSQINFGPLQLDQEYEFGSLPASTNDRQHQMLHQQQSYVPGNTYQYSQQQHPIQNSNAHPSSLTGAFSTPHNQQHSHSRSSSFGAAQSGQNSVNGAYAHSGAYASQAAAAVTNNGTNGPYRPNNAAFTFSPPSSIPMALHNMDVSQGGSPNYLTSSPGPLHESFSPPPTSSQLQQQQSYFNANDNPPGPPLAKRHHGSAFKDEPVVDDLDFEAGQSDAKDKQSKLSRACARCKNLKVRCEAKTETEPCKRCFNGGHECVIPGRKIRRTPPKREHLLNQIQAQAKEIERLMQQLEKVTISTNQPRNPGQIDTSAGASLSSPVLSPSSNSGSFFGSDVPSISPGEESNHTDEGTSGNSVVMNKAVEEWIAKARESLHEFGAFIGIGGAGMPKSYLVEEDYEGDSDGDEEYVDAPDEMEGFGNGDDRYEVSVDNLSGEGPPRPELGGRLNHKSSSSSIGTVATAGTQQRKKNSGENSKPANLPVGASPFGLFGELSLKNPTSRAGSAEPEDQDRGPGIANANFFKSTLAPHALGRRLEAAQHQAPSILTRGVISPLEAEKLFKIYFDNMNLSVSLLDPVLYTAQRTFYRSPFLFTVICAVASRFYLERPDLYAKCMHYAQWAAGTALIGGNKNVEMCSAYILLSLYPVPAKKWEDQRSWLYLGLAIRVATDINLHIPTSAKPLNENHAREMLNRTRVWLNCFNLDRSTGSQYGKPPTISSSDYIANNSPKWWSSSPHNMQNFDIHISAYNAELRVMSNFIAKVYSDPLHPTNLNKSVDFEKIAIETDDELQVLCKQWFSVLEGTDMNDPQNRFRTGLLRLAYSYARLIALSYGFQHAFGKTDRIDENPFLDRVSTISKKLCMKAAFDVVDALVSDICRPGQLHFLRHGPEAQSVFVTFASAFLVKLLQPRFTSYLTPETRADIRNLVQKVIDILGSPEVSIDERHGPKLYSRFLEKLLAKPMASLDPMSPGSAASANVPLPRQKSYQQRQIRSTTTPAQTPESHYASTFEIPSTVFTHPSPSTSNSLSPPPTESALSFDQFAPQGPIDPYVPQTALTALNVNPTDSVISGGNVMMNDFFQPPLPFDDHIMQSMQSLTDPSGWQDISLPVGFNWMAQFQENLGLDLPGMVYDQNMDYMTGPSNNNSHNN</sequence>
<dbReference type="CDD" id="cd00067">
    <property type="entry name" value="GAL4"/>
    <property type="match status" value="1"/>
</dbReference>
<dbReference type="Proteomes" id="UP000283269">
    <property type="component" value="Unassembled WGS sequence"/>
</dbReference>
<organism evidence="9 10">
    <name type="scientific">Psilocybe cyanescens</name>
    <dbReference type="NCBI Taxonomy" id="93625"/>
    <lineage>
        <taxon>Eukaryota</taxon>
        <taxon>Fungi</taxon>
        <taxon>Dikarya</taxon>
        <taxon>Basidiomycota</taxon>
        <taxon>Agaricomycotina</taxon>
        <taxon>Agaricomycetes</taxon>
        <taxon>Agaricomycetidae</taxon>
        <taxon>Agaricales</taxon>
        <taxon>Agaricineae</taxon>
        <taxon>Strophariaceae</taxon>
        <taxon>Psilocybe</taxon>
    </lineage>
</organism>
<feature type="region of interest" description="Disordered" evidence="7">
    <location>
        <begin position="59"/>
        <end position="102"/>
    </location>
</feature>
<dbReference type="Gene3D" id="4.10.240.10">
    <property type="entry name" value="Zn(2)-C6 fungal-type DNA-binding domain"/>
    <property type="match status" value="1"/>
</dbReference>
<feature type="compositionally biased region" description="Low complexity" evidence="7">
    <location>
        <begin position="1026"/>
        <end position="1036"/>
    </location>
</feature>
<evidence type="ECO:0000256" key="2">
    <source>
        <dbReference type="ARBA" id="ARBA00022723"/>
    </source>
</evidence>
<keyword evidence="2" id="KW-0479">Metal-binding</keyword>
<evidence type="ECO:0000256" key="3">
    <source>
        <dbReference type="ARBA" id="ARBA00023015"/>
    </source>
</evidence>
<feature type="compositionally biased region" description="Low complexity" evidence="7">
    <location>
        <begin position="324"/>
        <end position="346"/>
    </location>
</feature>
<feature type="compositionally biased region" description="Polar residues" evidence="7">
    <location>
        <begin position="461"/>
        <end position="476"/>
    </location>
</feature>
<evidence type="ECO:0000256" key="4">
    <source>
        <dbReference type="ARBA" id="ARBA00023125"/>
    </source>
</evidence>
<protein>
    <recommendedName>
        <fullName evidence="8">Zn(2)-C6 fungal-type domain-containing protein</fullName>
    </recommendedName>
</protein>
<dbReference type="InterPro" id="IPR001138">
    <property type="entry name" value="Zn2Cys6_DnaBD"/>
</dbReference>
<feature type="compositionally biased region" description="Polar residues" evidence="7">
    <location>
        <begin position="310"/>
        <end position="323"/>
    </location>
</feature>
<comment type="subcellular location">
    <subcellularLocation>
        <location evidence="1">Nucleus</location>
    </subcellularLocation>
</comment>
<keyword evidence="10" id="KW-1185">Reference proteome</keyword>
<dbReference type="InterPro" id="IPR007219">
    <property type="entry name" value="XnlR_reg_dom"/>
</dbReference>
<dbReference type="GO" id="GO:0000981">
    <property type="term" value="F:DNA-binding transcription factor activity, RNA polymerase II-specific"/>
    <property type="evidence" value="ECO:0007669"/>
    <property type="project" value="InterPro"/>
</dbReference>
<dbReference type="PROSITE" id="PS00463">
    <property type="entry name" value="ZN2_CY6_FUNGAL_1"/>
    <property type="match status" value="1"/>
</dbReference>
<dbReference type="PANTHER" id="PTHR31845">
    <property type="entry name" value="FINGER DOMAIN PROTEIN, PUTATIVE-RELATED"/>
    <property type="match status" value="1"/>
</dbReference>
<dbReference type="InParanoid" id="A0A409XJT5"/>
<gene>
    <name evidence="9" type="ORF">CVT25_013947</name>
</gene>
<feature type="compositionally biased region" description="Polar residues" evidence="7">
    <location>
        <begin position="993"/>
        <end position="1025"/>
    </location>
</feature>
<feature type="region of interest" description="Disordered" evidence="7">
    <location>
        <begin position="506"/>
        <end position="528"/>
    </location>
</feature>
<dbReference type="SMART" id="SM00906">
    <property type="entry name" value="Fungal_trans"/>
    <property type="match status" value="1"/>
</dbReference>
<feature type="region of interest" description="Disordered" evidence="7">
    <location>
        <begin position="409"/>
        <end position="494"/>
    </location>
</feature>
<keyword evidence="5" id="KW-0804">Transcription</keyword>
<keyword evidence="3" id="KW-0805">Transcription regulation</keyword>
<dbReference type="EMBL" id="NHYD01001492">
    <property type="protein sequence ID" value="PPQ91022.1"/>
    <property type="molecule type" value="Genomic_DNA"/>
</dbReference>
<dbReference type="InterPro" id="IPR036864">
    <property type="entry name" value="Zn2-C6_fun-type_DNA-bd_sf"/>
</dbReference>
<dbReference type="SUPFAM" id="SSF57701">
    <property type="entry name" value="Zn2/Cys6 DNA-binding domain"/>
    <property type="match status" value="1"/>
</dbReference>
<dbReference type="InterPro" id="IPR051089">
    <property type="entry name" value="prtT"/>
</dbReference>
<dbReference type="SMART" id="SM00066">
    <property type="entry name" value="GAL4"/>
    <property type="match status" value="1"/>
</dbReference>
<name>A0A409XJT5_PSICY</name>
<evidence type="ECO:0000256" key="7">
    <source>
        <dbReference type="SAM" id="MobiDB-lite"/>
    </source>
</evidence>
<feature type="compositionally biased region" description="Low complexity" evidence="7">
    <location>
        <begin position="84"/>
        <end position="102"/>
    </location>
</feature>